<comment type="caution">
    <text evidence="1">The sequence shown here is derived from an EMBL/GenBank/DDBJ whole genome shotgun (WGS) entry which is preliminary data.</text>
</comment>
<sequence>MRKCSKCGKKKTEDAFSFKNKKRAIKQSWCKDCYKAANSKHYRDNKDAYLARAIKFRTGRKKEIQRQLKAYFKEYPCVDCGEKDPVVLTFDHTRDKEDCVGTMVHNCSPWEKIKNEIDKCEVRCFNCHVRKTAKDFGWWK</sequence>
<organism evidence="1">
    <name type="scientific">marine sediment metagenome</name>
    <dbReference type="NCBI Taxonomy" id="412755"/>
    <lineage>
        <taxon>unclassified sequences</taxon>
        <taxon>metagenomes</taxon>
        <taxon>ecological metagenomes</taxon>
    </lineage>
</organism>
<accession>A0A0F9MN22</accession>
<evidence type="ECO:0008006" key="2">
    <source>
        <dbReference type="Google" id="ProtNLM"/>
    </source>
</evidence>
<proteinExistence type="predicted"/>
<evidence type="ECO:0000313" key="1">
    <source>
        <dbReference type="EMBL" id="KKN08745.1"/>
    </source>
</evidence>
<gene>
    <name evidence="1" type="ORF">LCGC14_1053660</name>
</gene>
<reference evidence="1" key="1">
    <citation type="journal article" date="2015" name="Nature">
        <title>Complex archaea that bridge the gap between prokaryotes and eukaryotes.</title>
        <authorList>
            <person name="Spang A."/>
            <person name="Saw J.H."/>
            <person name="Jorgensen S.L."/>
            <person name="Zaremba-Niedzwiedzka K."/>
            <person name="Martijn J."/>
            <person name="Lind A.E."/>
            <person name="van Eijk R."/>
            <person name="Schleper C."/>
            <person name="Guy L."/>
            <person name="Ettema T.J."/>
        </authorList>
    </citation>
    <scope>NUCLEOTIDE SEQUENCE</scope>
</reference>
<dbReference type="EMBL" id="LAZR01004421">
    <property type="protein sequence ID" value="KKN08745.1"/>
    <property type="molecule type" value="Genomic_DNA"/>
</dbReference>
<dbReference type="AlphaFoldDB" id="A0A0F9MN22"/>
<name>A0A0F9MN22_9ZZZZ</name>
<protein>
    <recommendedName>
        <fullName evidence="2">HNH endonuclease</fullName>
    </recommendedName>
</protein>